<dbReference type="InterPro" id="IPR036291">
    <property type="entry name" value="NAD(P)-bd_dom_sf"/>
</dbReference>
<dbReference type="PANTHER" id="PTHR43189:SF1">
    <property type="entry name" value="ZINC-TYPE ALCOHOL DEHYDROGENASE-LIKE PROTEIN C1198.01"/>
    <property type="match status" value="1"/>
</dbReference>
<dbReference type="PANTHER" id="PTHR43189">
    <property type="entry name" value="ZINC-TYPE ALCOHOL DEHYDROGENASE-LIKE PROTEIN C1198.01-RELATED"/>
    <property type="match status" value="1"/>
</dbReference>
<dbReference type="RefSeq" id="WP_233962849.1">
    <property type="nucleotide sequence ID" value="NZ_JAVMLF010000002.1"/>
</dbReference>
<dbReference type="InterPro" id="IPR013154">
    <property type="entry name" value="ADH-like_N"/>
</dbReference>
<evidence type="ECO:0000313" key="3">
    <source>
        <dbReference type="EMBL" id="MDX6016342.1"/>
    </source>
</evidence>
<sequence>MSLMNAIVLQDGEVTLQQVELPKPQAGQVLVRSLACGICGSDIHIARHYNEVFDFYRKLGMMPEGADNHVPVMLGHEFCAEVVEFGPETQQTLALGTRVTSVPILMSQNGAGVGVTPGVNGAYSEYFILDEAQLLPVPDHLPAEAVALTEPLAVGLHAVNRGEVGTEDTALVVGCGPIGLAVISALHLQGVGNIIAADLQGEKLALAREFGATHVVDPGEQDEVAYAAEIAAGNRVVIFECVGIHKLIEGFVKRAPANATIVVTGIHTAEANINYAYATVKELDMRFSYYYQPHEFAQCLQELTESRVPWNKLLTGKVGMDGVSGAFKQLMQPNQHIKVVIEPWRDGELQTLN</sequence>
<dbReference type="SUPFAM" id="SSF51735">
    <property type="entry name" value="NAD(P)-binding Rossmann-fold domains"/>
    <property type="match status" value="1"/>
</dbReference>
<organism evidence="3 4">
    <name type="scientific">Shewanella indica</name>
    <dbReference type="NCBI Taxonomy" id="768528"/>
    <lineage>
        <taxon>Bacteria</taxon>
        <taxon>Pseudomonadati</taxon>
        <taxon>Pseudomonadota</taxon>
        <taxon>Gammaproteobacteria</taxon>
        <taxon>Alteromonadales</taxon>
        <taxon>Shewanellaceae</taxon>
        <taxon>Shewanella</taxon>
    </lineage>
</organism>
<dbReference type="InterPro" id="IPR020843">
    <property type="entry name" value="ER"/>
</dbReference>
<dbReference type="GeneID" id="88623499"/>
<dbReference type="InterPro" id="IPR013149">
    <property type="entry name" value="ADH-like_C"/>
</dbReference>
<keyword evidence="4" id="KW-1185">Reference proteome</keyword>
<dbReference type="SMART" id="SM00829">
    <property type="entry name" value="PKS_ER"/>
    <property type="match status" value="1"/>
</dbReference>
<dbReference type="Proteomes" id="UP001272773">
    <property type="component" value="Unassembled WGS sequence"/>
</dbReference>
<dbReference type="Pfam" id="PF08240">
    <property type="entry name" value="ADH_N"/>
    <property type="match status" value="1"/>
</dbReference>
<reference evidence="3 4" key="1">
    <citation type="submission" date="2023-11" db="EMBL/GenBank/DDBJ databases">
        <title>MicrobeMod: A computational toolkit for identifying prokaryotic methylation and restriction-modification with nanopore sequencing.</title>
        <authorList>
            <person name="Crits-Christoph A."/>
            <person name="Kang S.C."/>
            <person name="Lee H."/>
            <person name="Ostrov N."/>
        </authorList>
    </citation>
    <scope>NUCLEOTIDE SEQUENCE [LARGE SCALE GENOMIC DNA]</scope>
    <source>
        <strain evidence="3 4">ATCC BAA-2732</strain>
    </source>
</reference>
<feature type="domain" description="Enoyl reductase (ER)" evidence="2">
    <location>
        <begin position="12"/>
        <end position="341"/>
    </location>
</feature>
<dbReference type="Gene3D" id="3.90.180.10">
    <property type="entry name" value="Medium-chain alcohol dehydrogenases, catalytic domain"/>
    <property type="match status" value="1"/>
</dbReference>
<proteinExistence type="predicted"/>
<keyword evidence="1" id="KW-0560">Oxidoreductase</keyword>
<comment type="caution">
    <text evidence="3">The sequence shown here is derived from an EMBL/GenBank/DDBJ whole genome shotgun (WGS) entry which is preliminary data.</text>
</comment>
<evidence type="ECO:0000256" key="1">
    <source>
        <dbReference type="ARBA" id="ARBA00023002"/>
    </source>
</evidence>
<dbReference type="CDD" id="cd08262">
    <property type="entry name" value="Zn_ADH8"/>
    <property type="match status" value="1"/>
</dbReference>
<evidence type="ECO:0000313" key="4">
    <source>
        <dbReference type="Proteomes" id="UP001272773"/>
    </source>
</evidence>
<dbReference type="Pfam" id="PF00107">
    <property type="entry name" value="ADH_zinc_N"/>
    <property type="match status" value="1"/>
</dbReference>
<dbReference type="Gene3D" id="3.40.50.720">
    <property type="entry name" value="NAD(P)-binding Rossmann-like Domain"/>
    <property type="match status" value="1"/>
</dbReference>
<evidence type="ECO:0000259" key="2">
    <source>
        <dbReference type="SMART" id="SM00829"/>
    </source>
</evidence>
<dbReference type="InterPro" id="IPR011032">
    <property type="entry name" value="GroES-like_sf"/>
</dbReference>
<accession>A0ABU4QAA1</accession>
<gene>
    <name evidence="3" type="ORF">SIL79_08285</name>
</gene>
<dbReference type="EMBL" id="JAWXXR010000001">
    <property type="protein sequence ID" value="MDX6016342.1"/>
    <property type="molecule type" value="Genomic_DNA"/>
</dbReference>
<dbReference type="SUPFAM" id="SSF50129">
    <property type="entry name" value="GroES-like"/>
    <property type="match status" value="1"/>
</dbReference>
<name>A0ABU4QAA1_9GAMM</name>
<protein>
    <submittedName>
        <fullName evidence="3">Zinc-binding dehydrogenase</fullName>
    </submittedName>
</protein>